<dbReference type="GO" id="GO:0005509">
    <property type="term" value="F:calcium ion binding"/>
    <property type="evidence" value="ECO:0007669"/>
    <property type="project" value="InterPro"/>
</dbReference>
<evidence type="ECO:0000259" key="1">
    <source>
        <dbReference type="PROSITE" id="PS50222"/>
    </source>
</evidence>
<dbReference type="EMBL" id="CAJOAZ010001028">
    <property type="protein sequence ID" value="CAF3752578.1"/>
    <property type="molecule type" value="Genomic_DNA"/>
</dbReference>
<dbReference type="InterPro" id="IPR002048">
    <property type="entry name" value="EF_hand_dom"/>
</dbReference>
<accession>A0A814IAI9</accession>
<dbReference type="InterPro" id="IPR011992">
    <property type="entry name" value="EF-hand-dom_pair"/>
</dbReference>
<feature type="domain" description="EF-hand" evidence="1">
    <location>
        <begin position="146"/>
        <end position="181"/>
    </location>
</feature>
<name>A0A814IAI9_9BILA</name>
<dbReference type="AlphaFoldDB" id="A0A814IAI9"/>
<dbReference type="SUPFAM" id="SSF47473">
    <property type="entry name" value="EF-hand"/>
    <property type="match status" value="1"/>
</dbReference>
<comment type="caution">
    <text evidence="2">The sequence shown here is derived from an EMBL/GenBank/DDBJ whole genome shotgun (WGS) entry which is preliminary data.</text>
</comment>
<sequence>MNPSLISVDHHPISISSNDSIHDNDQIKRTVTSSSILDDTTKVNVRQCSLTQMLLIYAQQDLETSTHSDNILYNILNVLELHFNTYANDKQQIYFEGIFQILYDFKEPITELALIETMQLLQVDLLAPCTFENFILILCHLPPIKQDYHRFFNVFNELDHNKDSYITYEDIQCVLPHLTSHFDEEIIRATIHLIDTDHDNDHLSYFDFVTSLIALQECKLTTMNRKKISIVSS</sequence>
<organism evidence="2 4">
    <name type="scientific">Adineta steineri</name>
    <dbReference type="NCBI Taxonomy" id="433720"/>
    <lineage>
        <taxon>Eukaryota</taxon>
        <taxon>Metazoa</taxon>
        <taxon>Spiralia</taxon>
        <taxon>Gnathifera</taxon>
        <taxon>Rotifera</taxon>
        <taxon>Eurotatoria</taxon>
        <taxon>Bdelloidea</taxon>
        <taxon>Adinetida</taxon>
        <taxon>Adinetidae</taxon>
        <taxon>Adineta</taxon>
    </lineage>
</organism>
<evidence type="ECO:0000313" key="3">
    <source>
        <dbReference type="EMBL" id="CAF3752578.1"/>
    </source>
</evidence>
<evidence type="ECO:0000313" key="2">
    <source>
        <dbReference type="EMBL" id="CAF1020925.1"/>
    </source>
</evidence>
<evidence type="ECO:0000313" key="4">
    <source>
        <dbReference type="Proteomes" id="UP000663845"/>
    </source>
</evidence>
<gene>
    <name evidence="2" type="ORF">JYZ213_LOCUS17061</name>
    <name evidence="3" type="ORF">OXD698_LOCUS15541</name>
</gene>
<protein>
    <recommendedName>
        <fullName evidence="1">EF-hand domain-containing protein</fullName>
    </recommendedName>
</protein>
<dbReference type="Pfam" id="PF13499">
    <property type="entry name" value="EF-hand_7"/>
    <property type="match status" value="1"/>
</dbReference>
<dbReference type="EMBL" id="CAJNOG010000157">
    <property type="protein sequence ID" value="CAF1020925.1"/>
    <property type="molecule type" value="Genomic_DNA"/>
</dbReference>
<dbReference type="Proteomes" id="UP000663845">
    <property type="component" value="Unassembled WGS sequence"/>
</dbReference>
<proteinExistence type="predicted"/>
<reference evidence="2" key="1">
    <citation type="submission" date="2021-02" db="EMBL/GenBank/DDBJ databases">
        <authorList>
            <person name="Nowell W R."/>
        </authorList>
    </citation>
    <scope>NUCLEOTIDE SEQUENCE</scope>
</reference>
<dbReference type="Gene3D" id="1.10.238.10">
    <property type="entry name" value="EF-hand"/>
    <property type="match status" value="1"/>
</dbReference>
<dbReference type="PROSITE" id="PS50222">
    <property type="entry name" value="EF_HAND_2"/>
    <property type="match status" value="1"/>
</dbReference>
<dbReference type="Proteomes" id="UP000663844">
    <property type="component" value="Unassembled WGS sequence"/>
</dbReference>